<dbReference type="InterPro" id="IPR017441">
    <property type="entry name" value="Protein_kinase_ATP_BS"/>
</dbReference>
<evidence type="ECO:0000256" key="1">
    <source>
        <dbReference type="ARBA" id="ARBA00022679"/>
    </source>
</evidence>
<evidence type="ECO:0000256" key="5">
    <source>
        <dbReference type="PROSITE-ProRule" id="PRU10141"/>
    </source>
</evidence>
<dbReference type="InterPro" id="IPR000719">
    <property type="entry name" value="Prot_kinase_dom"/>
</dbReference>
<gene>
    <name evidence="9" type="ORF">CGC20_28060</name>
</gene>
<keyword evidence="3 9" id="KW-0418">Kinase</keyword>
<keyword evidence="2 5" id="KW-0547">Nucleotide-binding</keyword>
<evidence type="ECO:0000259" key="8">
    <source>
        <dbReference type="PROSITE" id="PS50112"/>
    </source>
</evidence>
<dbReference type="CDD" id="cd00130">
    <property type="entry name" value="PAS"/>
    <property type="match status" value="1"/>
</dbReference>
<dbReference type="Pfam" id="PF00069">
    <property type="entry name" value="Pkinase"/>
    <property type="match status" value="2"/>
</dbReference>
<feature type="domain" description="Protein kinase" evidence="7">
    <location>
        <begin position="511"/>
        <end position="730"/>
    </location>
</feature>
<dbReference type="SMART" id="SM00220">
    <property type="entry name" value="S_TKc"/>
    <property type="match status" value="1"/>
</dbReference>
<dbReference type="VEuPathDB" id="TriTrypDB:LdCL_360045800"/>
<dbReference type="EMBL" id="RHLD01000002">
    <property type="protein sequence ID" value="TPP42070.1"/>
    <property type="molecule type" value="Genomic_DNA"/>
</dbReference>
<accession>A0A504X7I1</accession>
<dbReference type="VEuPathDB" id="TriTrypDB:LDHU3_36.5210"/>
<dbReference type="InterPro" id="IPR035965">
    <property type="entry name" value="PAS-like_dom_sf"/>
</dbReference>
<keyword evidence="4 5" id="KW-0067">ATP-binding</keyword>
<reference evidence="10" key="1">
    <citation type="submission" date="2019-02" db="EMBL/GenBank/DDBJ databases">
        <title>FDA dAtabase for Regulatory Grade micrObial Sequences (FDA-ARGOS): Supporting development and validation of Infectious Disease Dx tests.</title>
        <authorList>
            <person name="Duncan R."/>
            <person name="Fisher C."/>
            <person name="Tallon L."/>
            <person name="Sadzewicz L."/>
            <person name="Sengamalay N."/>
            <person name="Ott S."/>
            <person name="Godinez A."/>
            <person name="Nagaraj S."/>
            <person name="Vavikolanu K."/>
            <person name="Vyas G."/>
            <person name="Nadendla S."/>
            <person name="Aluvathingal J."/>
            <person name="Sichtig H."/>
        </authorList>
    </citation>
    <scope>NUCLEOTIDE SEQUENCE [LARGE SCALE GENOMIC DNA]</scope>
    <source>
        <strain evidence="10">FDAARGOS_360</strain>
    </source>
</reference>
<dbReference type="Gene3D" id="3.40.50.2300">
    <property type="match status" value="1"/>
</dbReference>
<evidence type="ECO:0000313" key="10">
    <source>
        <dbReference type="Proteomes" id="UP000318821"/>
    </source>
</evidence>
<comment type="caution">
    <text evidence="9">The sequence shown here is derived from an EMBL/GenBank/DDBJ whole genome shotgun (WGS) entry which is preliminary data.</text>
</comment>
<evidence type="ECO:0000259" key="7">
    <source>
        <dbReference type="PROSITE" id="PS50011"/>
    </source>
</evidence>
<dbReference type="Gene3D" id="3.30.450.20">
    <property type="entry name" value="PAS domain"/>
    <property type="match status" value="1"/>
</dbReference>
<dbReference type="SUPFAM" id="SSF56112">
    <property type="entry name" value="Protein kinase-like (PK-like)"/>
    <property type="match status" value="1"/>
</dbReference>
<evidence type="ECO:0000256" key="3">
    <source>
        <dbReference type="ARBA" id="ARBA00022777"/>
    </source>
</evidence>
<dbReference type="Proteomes" id="UP000318821">
    <property type="component" value="Unassembled WGS sequence"/>
</dbReference>
<dbReference type="Gene3D" id="1.10.510.10">
    <property type="entry name" value="Transferase(Phosphotransferase) domain 1"/>
    <property type="match status" value="2"/>
</dbReference>
<proteinExistence type="predicted"/>
<organism evidence="9 10">
    <name type="scientific">Leishmania donovani</name>
    <dbReference type="NCBI Taxonomy" id="5661"/>
    <lineage>
        <taxon>Eukaryota</taxon>
        <taxon>Discoba</taxon>
        <taxon>Euglenozoa</taxon>
        <taxon>Kinetoplastea</taxon>
        <taxon>Metakinetoplastina</taxon>
        <taxon>Trypanosomatida</taxon>
        <taxon>Trypanosomatidae</taxon>
        <taxon>Leishmaniinae</taxon>
        <taxon>Leishmania</taxon>
    </lineage>
</organism>
<dbReference type="InterPro" id="IPR050538">
    <property type="entry name" value="MAP_kinase_kinase_kinase"/>
</dbReference>
<dbReference type="PANTHER" id="PTHR48016:SF56">
    <property type="entry name" value="MAPKK KINASE"/>
    <property type="match status" value="1"/>
</dbReference>
<dbReference type="InterPro" id="IPR011009">
    <property type="entry name" value="Kinase-like_dom_sf"/>
</dbReference>
<keyword evidence="1" id="KW-0808">Transferase</keyword>
<evidence type="ECO:0000313" key="9">
    <source>
        <dbReference type="EMBL" id="TPP42070.1"/>
    </source>
</evidence>
<keyword evidence="6" id="KW-0175">Coiled coil</keyword>
<dbReference type="InterPro" id="IPR000014">
    <property type="entry name" value="PAS"/>
</dbReference>
<dbReference type="PROSITE" id="PS00107">
    <property type="entry name" value="PROTEIN_KINASE_ATP"/>
    <property type="match status" value="1"/>
</dbReference>
<sequence>MACDNAQSQNSFYNPLSDRIELTERVIVEDADAFLVDADIAHRNRRAIAMLLTEATEDEGSVVLRSRGLPPAMIGLNAIYRHTIIIMTDFDGKVVMWSDGAATCFGFSARDVEGNNIISLLYGERSVELYATMTEAAEKNLDLSEKVLTVAHMGLGTVSISATVVVSREAKSNQPVGFTLIGSVRSDELSQTQAVLHSFFVAELSQLSVKDSQFRQIVDCLRWKNLRDLSALARDWRSAHIRQLLSEVIKGRQRYVSVEVDPKVTELPPILCDTVGISAVLNRAFELFCEKIRVRVEQKRTTSAVYQLIVVYRHDMSGLNRNTLIDITRSANDLGGIVVDSPGTLKLLLPFMVKDEAIQALRPQGAAAQKPIGHDPLIVLLLEKNAVHRHNISASIWSCGHSLRLVENVRKALQAIEGSTDLGCAIIDVDVKGSDRVIEALLAKHIYIIETSEALDGGAKRGDALLKKPISNEALRKELEKATYKCEEAKRAGEELLKRREVFGKVRNSPWTQGRLLGRGGHAAVYEATSTLTGGKMAVKIIRVSGNFEERIDEFMNEIGILCKLTHPNIIHYFYCERTETTLNLFMAMADQGTVADLIKRCPRLPENHVATITKQLLQAVNYLHECGIIHRDIKPGNMLISQGQLKLYMAPEVVDGKPSGKESDIWSIGCVVCECLQIKRSGDGLLGYGAPEEYPSDVSAQAIDFIKACMQRNPSERATTGTLLLHDFIVHLDQEVSQLAEVLPEAAPNEEGAKTPKARSSFSDSTVISWSFDYLSTSLREAFLRYDPKECRRSANGPAVEEVRPMLANRYFNMDHLALWKPSLLTSLGETCRRAVYVNEYHALLCSRRLVLVNSKGRYIVFPPFCDTLNDAYVERVSKTCTLVLAAVASGVHVALVRDSDIRKADTLQSVFCPTASAVACIHHVGKNFYGLCCENCSVEGLAITLDNAHSLHPELHAKVLPSRHGWVQAACDYLSPKRYVHSLFDRHRGYLLMLSSRNVSLWMYSDVTHLQLECSAALPREAVVAIVPPLQDEYGEAQVAVLITSSGSRVPVHLCTTAGKRGNSWSLSVGELRGLPSGVTNTVVSLACACGSSLLLADQLTSSLLLVTRCEPFCEAPDSSTTHVVTQHFLGKPICGVGVEKSVRDGGSFLTFVVYCGDSTIVRLGRMPRGQLLQRQFAASVTSGIDALSKLEPQAQVVLLLDAVLSGLPILYLSQSLEPLLHPWAATVCGVRLSDGARGIIHHAMRGLSELSRLCLSFHYWRLTEELAQSRSRLEKSCTILAEVLNRGGWLDCPTRQRLEWDDDVLVRADGKLTDISAVDAQAEVLQLLLSSVKHATTIAWLYDLVLQTGTTYRFPGRLEDLLWKSDPVAVQVSLCMDLLAKHDKDITDKLLQKEHVLPQRCRLAATLLSLVLDRAFEPVMAYTRRHILDIVQYDLLSYTTDLLESSFPTSQPRIRLLVYRYPHDHSVSSDMLSMVEAISSTGDLYNTLVTILGDAACDSELSSVLLDWMECHTLADHRILTFAKVVVDMGLCVDPAHTLTGRFFSSVKQQANGNAQQAALRFAELARSNLSVPLDGRLLAIEHAITAVPSDDNRLIQFLLLLQQQLASLIAEHLAVGKDLVFARGTVEADLRALREHYVNENSLFELAGRYKVLGGCSIQLDLLKIHSDSPELLIANALTGVLTFLKAVGLSAPQAVQRVLREYLGTFQAPLPLFPFVEFLAFDGQSPALAVDELEKVGVPLPTIFDTFMSLLDGHRNPLFQIGDTVLALGQLVPKISPAVQHICAAHLLECSRSMLAGEQRAIALTEEDVHIIKQIGDDMRKLSQRSQTAF</sequence>
<feature type="binding site" evidence="5">
    <location>
        <position position="540"/>
    </location>
    <ligand>
        <name>ATP</name>
        <dbReference type="ChEBI" id="CHEBI:30616"/>
    </ligand>
</feature>
<name>A0A504X7I1_LEIDO</name>
<dbReference type="SUPFAM" id="SSF55785">
    <property type="entry name" value="PYP-like sensor domain (PAS domain)"/>
    <property type="match status" value="1"/>
</dbReference>
<evidence type="ECO:0000256" key="6">
    <source>
        <dbReference type="SAM" id="Coils"/>
    </source>
</evidence>
<dbReference type="GO" id="GO:0005524">
    <property type="term" value="F:ATP binding"/>
    <property type="evidence" value="ECO:0007669"/>
    <property type="project" value="UniProtKB-UniRule"/>
</dbReference>
<dbReference type="PROSITE" id="PS50011">
    <property type="entry name" value="PROTEIN_KINASE_DOM"/>
    <property type="match status" value="1"/>
</dbReference>
<evidence type="ECO:0000256" key="4">
    <source>
        <dbReference type="ARBA" id="ARBA00022840"/>
    </source>
</evidence>
<dbReference type="GO" id="GO:0004672">
    <property type="term" value="F:protein kinase activity"/>
    <property type="evidence" value="ECO:0007669"/>
    <property type="project" value="InterPro"/>
</dbReference>
<protein>
    <submittedName>
        <fullName evidence="9">Protein kinase domain family protein</fullName>
    </submittedName>
</protein>
<dbReference type="PANTHER" id="PTHR48016">
    <property type="entry name" value="MAP KINASE KINASE KINASE SSK2-RELATED-RELATED"/>
    <property type="match status" value="1"/>
</dbReference>
<dbReference type="PROSITE" id="PS00108">
    <property type="entry name" value="PROTEIN_KINASE_ST"/>
    <property type="match status" value="1"/>
</dbReference>
<dbReference type="InterPro" id="IPR008271">
    <property type="entry name" value="Ser/Thr_kinase_AS"/>
</dbReference>
<feature type="coiled-coil region" evidence="6">
    <location>
        <begin position="472"/>
        <end position="499"/>
    </location>
</feature>
<dbReference type="VEuPathDB" id="TriTrypDB:LDHU3_36.5200"/>
<evidence type="ECO:0000256" key="2">
    <source>
        <dbReference type="ARBA" id="ARBA00022741"/>
    </source>
</evidence>
<dbReference type="VEuPathDB" id="TriTrypDB:LdBPK_363870.1"/>
<feature type="domain" description="PAS" evidence="8">
    <location>
        <begin position="85"/>
        <end position="140"/>
    </location>
</feature>
<dbReference type="PROSITE" id="PS50112">
    <property type="entry name" value="PAS"/>
    <property type="match status" value="1"/>
</dbReference>
<dbReference type="SUPFAM" id="SSF52172">
    <property type="entry name" value="CheY-like"/>
    <property type="match status" value="1"/>
</dbReference>
<dbReference type="VEuPathDB" id="TriTrypDB:LdCL_360045700"/>
<dbReference type="VEuPathDB" id="TriTrypDB:LdBPK_363880.1"/>
<dbReference type="InterPro" id="IPR011006">
    <property type="entry name" value="CheY-like_superfamily"/>
</dbReference>